<evidence type="ECO:0000256" key="4">
    <source>
        <dbReference type="ARBA" id="ARBA00022840"/>
    </source>
</evidence>
<dbReference type="InterPro" id="IPR002710">
    <property type="entry name" value="Dilute_dom"/>
</dbReference>
<dbReference type="FunFam" id="1.10.10.820:FF:000001">
    <property type="entry name" value="Myosin heavy chain"/>
    <property type="match status" value="1"/>
</dbReference>
<dbReference type="GO" id="GO:0016020">
    <property type="term" value="C:membrane"/>
    <property type="evidence" value="ECO:0007669"/>
    <property type="project" value="TreeGrafter"/>
</dbReference>
<feature type="coiled-coil region" evidence="11">
    <location>
        <begin position="1302"/>
        <end position="1402"/>
    </location>
</feature>
<dbReference type="SMART" id="SM01132">
    <property type="entry name" value="DIL"/>
    <property type="match status" value="1"/>
</dbReference>
<evidence type="ECO:0000259" key="13">
    <source>
        <dbReference type="PROSITE" id="PS51126"/>
    </source>
</evidence>
<dbReference type="Pfam" id="PF01843">
    <property type="entry name" value="DIL"/>
    <property type="match status" value="1"/>
</dbReference>
<dbReference type="Gene3D" id="1.20.58.530">
    <property type="match status" value="1"/>
</dbReference>
<dbReference type="Gene3D" id="3.30.70.1590">
    <property type="match status" value="1"/>
</dbReference>
<feature type="coiled-coil region" evidence="11">
    <location>
        <begin position="1169"/>
        <end position="1269"/>
    </location>
</feature>
<keyword evidence="9 10" id="KW-0009">Actin-binding</keyword>
<dbReference type="EMBL" id="GDRN01089955">
    <property type="protein sequence ID" value="JAI60557.1"/>
    <property type="molecule type" value="Transcribed_RNA"/>
</dbReference>
<dbReference type="SMART" id="SM00242">
    <property type="entry name" value="MYSc"/>
    <property type="match status" value="1"/>
</dbReference>
<feature type="compositionally biased region" description="Low complexity" evidence="12">
    <location>
        <begin position="1124"/>
        <end position="1136"/>
    </location>
</feature>
<evidence type="ECO:0008006" key="16">
    <source>
        <dbReference type="Google" id="ProtNLM"/>
    </source>
</evidence>
<dbReference type="InterPro" id="IPR058662">
    <property type="entry name" value="Myo5a/b_dom"/>
</dbReference>
<name>A0A0P4WGV2_SCYOL</name>
<keyword evidence="3 10" id="KW-0547">Nucleotide-binding</keyword>
<dbReference type="PROSITE" id="PS51456">
    <property type="entry name" value="MYOSIN_MOTOR"/>
    <property type="match status" value="1"/>
</dbReference>
<evidence type="ECO:0000256" key="9">
    <source>
        <dbReference type="ARBA" id="ARBA00023203"/>
    </source>
</evidence>
<feature type="domain" description="Dilute" evidence="13">
    <location>
        <begin position="1496"/>
        <end position="1777"/>
    </location>
</feature>
<dbReference type="Gene3D" id="3.40.850.10">
    <property type="entry name" value="Kinesin motor domain"/>
    <property type="match status" value="1"/>
</dbReference>
<dbReference type="InterPro" id="IPR036103">
    <property type="entry name" value="MYSc_Myo5"/>
</dbReference>
<dbReference type="GO" id="GO:0009888">
    <property type="term" value="P:tissue development"/>
    <property type="evidence" value="ECO:0007669"/>
    <property type="project" value="UniProtKB-ARBA"/>
</dbReference>
<dbReference type="GO" id="GO:0005524">
    <property type="term" value="F:ATP binding"/>
    <property type="evidence" value="ECO:0007669"/>
    <property type="project" value="UniProtKB-UniRule"/>
</dbReference>
<dbReference type="Pfam" id="PF00063">
    <property type="entry name" value="Myosin_head"/>
    <property type="match status" value="1"/>
</dbReference>
<dbReference type="PRINTS" id="PR00193">
    <property type="entry name" value="MYOSINHEAVY"/>
</dbReference>
<feature type="region of interest" description="Disordered" evidence="12">
    <location>
        <begin position="1108"/>
        <end position="1153"/>
    </location>
</feature>
<evidence type="ECO:0000256" key="2">
    <source>
        <dbReference type="ARBA" id="ARBA00022737"/>
    </source>
</evidence>
<keyword evidence="7 10" id="KW-0518">Myosin</keyword>
<dbReference type="InterPro" id="IPR036961">
    <property type="entry name" value="Kinesin_motor_dom_sf"/>
</dbReference>
<protein>
    <recommendedName>
        <fullName evidence="16">Myosin motor domain-containing protein</fullName>
    </recommendedName>
</protein>
<feature type="compositionally biased region" description="Polar residues" evidence="12">
    <location>
        <begin position="1143"/>
        <end position="1152"/>
    </location>
</feature>
<feature type="coiled-coil region" evidence="11">
    <location>
        <begin position="900"/>
        <end position="1080"/>
    </location>
</feature>
<evidence type="ECO:0000256" key="5">
    <source>
        <dbReference type="ARBA" id="ARBA00022860"/>
    </source>
</evidence>
<dbReference type="Gene3D" id="1.20.5.190">
    <property type="match status" value="3"/>
</dbReference>
<keyword evidence="6 11" id="KW-0175">Coiled coil</keyword>
<dbReference type="SMART" id="SM00015">
    <property type="entry name" value="IQ"/>
    <property type="match status" value="6"/>
</dbReference>
<dbReference type="GO" id="GO:0005737">
    <property type="term" value="C:cytoplasm"/>
    <property type="evidence" value="ECO:0007669"/>
    <property type="project" value="TreeGrafter"/>
</dbReference>
<dbReference type="GO" id="GO:0048513">
    <property type="term" value="P:animal organ development"/>
    <property type="evidence" value="ECO:0007669"/>
    <property type="project" value="UniProtKB-ARBA"/>
</dbReference>
<evidence type="ECO:0000256" key="12">
    <source>
        <dbReference type="SAM" id="MobiDB-lite"/>
    </source>
</evidence>
<keyword evidence="8 10" id="KW-0505">Motor protein</keyword>
<dbReference type="PANTHER" id="PTHR13140">
    <property type="entry name" value="MYOSIN"/>
    <property type="match status" value="1"/>
</dbReference>
<dbReference type="PROSITE" id="PS51126">
    <property type="entry name" value="DILUTE"/>
    <property type="match status" value="1"/>
</dbReference>
<dbReference type="InterPro" id="IPR027417">
    <property type="entry name" value="P-loop_NTPase"/>
</dbReference>
<dbReference type="Gene3D" id="1.10.10.820">
    <property type="match status" value="1"/>
</dbReference>
<dbReference type="InterPro" id="IPR001609">
    <property type="entry name" value="Myosin_head_motor_dom-like"/>
</dbReference>
<feature type="binding site" evidence="10">
    <location>
        <begin position="160"/>
        <end position="167"/>
    </location>
    <ligand>
        <name>ATP</name>
        <dbReference type="ChEBI" id="CHEBI:30616"/>
    </ligand>
</feature>
<dbReference type="PROSITE" id="PS50096">
    <property type="entry name" value="IQ"/>
    <property type="match status" value="6"/>
</dbReference>
<dbReference type="Pfam" id="PF25966">
    <property type="entry name" value="Myo5a"/>
    <property type="match status" value="1"/>
</dbReference>
<evidence type="ECO:0000256" key="7">
    <source>
        <dbReference type="ARBA" id="ARBA00023123"/>
    </source>
</evidence>
<evidence type="ECO:0000256" key="11">
    <source>
        <dbReference type="SAM" id="Coils"/>
    </source>
</evidence>
<accession>A0A0P4WGV2</accession>
<sequence>MSVRELYVKGAHVWIPDQEQVWRCAELTQDYKNHLVTVIFEDGQTQEIKVKSDEELPPLRNPEILIGENDLTSLSYLHEPAVLYNLQVRFCNQNAIYTYCGIVLVAINPYEELPIYGPDTISAYRGHSMGDLDPHIFAVAEEAFTQMERDNKDQSIIVSGESGAGKTVSAKYAMRYFASVGGSDSETQIEKKILASNPIMEAIGNAKTTRNDNSSRFGKYIELDFTRSYSIMGANMRTYLLEKSRVVFQAPEERNYHIFYQLCSAASDKKYSHLRLGHQDNFHYLNQGSSPSIEGVDDGADFIETCKALSLLGINEATQDQMFRILAGILHLGNIVIQDNGGDASAIDKGDESLAIVAELLGISASELKMWLCHRKITSGREVFTKPVTLSEATFSRDALAKHIYAKLFDWIVKEINKCFAAPTKPFRFIGVLDIYGFETFEINSFEQFCINYANEKLQQQFNQHVFKLEQEEYVKEQIEWEFINFYDNQPCIDLIESKLGILDLLDEECRMPKGSDQSWVEKLYDKCKKWEHFSKPRLSNTSFLIAHFADKVGYECAGFLEKNRDTVSEEQINLLKSSQISLVHALFTVKAQAAPTKVKVLPTGPSAAHSSKQMKKSVGSQFRDSLNLLMLTLNSTTPHYVRCIKPNDDKMAFTFDPTRAIQQLRACGVLETVRISAAGYPSRWTYHEFFCRYRVLCTSRDIVRNDMRLTCEKIIANMITDEDKFKFGRTKIFFRAGQVAYMEKLRADRLSACGIMIQKHVRMYIHRNRFRRMRNSAIIIQKYARGMAARRLAHHMRQTAAAIKIQACVRGWVKRVQYRRLVYTITYLQAHARGCWARQRYQHMRRDRAAIVIQKHVRRWLTRRRYLRAMRGFVIVQGLVRCFLARRKLKKLKIEAKSIEHQKKLNKGLENKIISLQQKLTEMKNENNFISSYKEEIMVLKTRVTDLKGVEKQLKVSNNQVNELEARIAELTKELEMERGEKMDVLTQKERAEKENRELIEKLNEENARLTKELSDAQKEETKRETEEYLRRKFEAEKQQLILENTDEKSGYQRLLKEFNRLEQKNEHLEEELAKFKGGNAHKRTASNVSNLSGASDAPTELVHDDASEFSSFPGDDDVGYGSVRSRSSEMSDSNRNLENIEWSSQKTGDTSEIKIQVPQKMEDITLVLQLQNKVRELEKERRNLSKQIDHLESSSPPDDPQHAQELIRLQELEMENAKLKDDLNRLRKSIADSEPQNNRVQEFMRQFEALQDELERRREECIQLRTVLANRAHDLRSVTQTSYGKDVDIVNEDGELVLAYQTQKQVNRQLEDELKKEKQRLHETEADYKGELERLRRDNERQQKLLAQNLCKSDSTNSETLLQSEIMRLTSENLNLQGQVDNLTEQLKKYKRSLRAYAKKLKEAGGGDPTDMLDVNTTNEGEVLPIIRKKEREYMGMFEYDRRDEMQIIRVLVYELKPRVAVTLLPGLPAYILFMCIRHTDHINDDEKVRSLLNNIVNGVKRVIKKRHEDLDSTVLWLSNVLRLLHNLKQYSGDKAFQAENTVKQNEQSLKNFDLSEYRQVLSDIAVWIYNGVIKLMEEKVQPLIVPSILEHEAIAGLSGNKPGGMRGRTGSVARELESPVEPQKALDLLLKEMTQFYRTLAMFGTDPELITQVFRQIFYFICAGSLNNLLLRKDMCHWSKGMQIRYNLSHLEQWTRDMRLHESGVTDTLAPIIQAAQLLQARKTDDDVHSICDMCDKLSVSQIIKILNLYTPADEFEERVPISFIHKIQAKLQERAEGEQAQATLLMNTKFAFPVRFPFNPSSIHLEDIELPDALPLTMLKKV</sequence>
<evidence type="ECO:0000256" key="8">
    <source>
        <dbReference type="ARBA" id="ARBA00023175"/>
    </source>
</evidence>
<dbReference type="FunFam" id="1.20.58.530:FF:000002">
    <property type="entry name" value="Class V myosin"/>
    <property type="match status" value="1"/>
</dbReference>
<evidence type="ECO:0000256" key="3">
    <source>
        <dbReference type="ARBA" id="ARBA00022741"/>
    </source>
</evidence>
<keyword evidence="4 10" id="KW-0067">ATP-binding</keyword>
<comment type="similarity">
    <text evidence="1 10">Belongs to the TRAFAC class myosin-kinesin ATPase superfamily. Myosin family.</text>
</comment>
<dbReference type="GO" id="GO:0016459">
    <property type="term" value="C:myosin complex"/>
    <property type="evidence" value="ECO:0007669"/>
    <property type="project" value="UniProtKB-KW"/>
</dbReference>
<evidence type="ECO:0000313" key="15">
    <source>
        <dbReference type="EMBL" id="JAI60557.1"/>
    </source>
</evidence>
<evidence type="ECO:0000259" key="14">
    <source>
        <dbReference type="PROSITE" id="PS51456"/>
    </source>
</evidence>
<dbReference type="InterPro" id="IPR000048">
    <property type="entry name" value="IQ_motif_EF-hand-BS"/>
</dbReference>
<dbReference type="GO" id="GO:0000146">
    <property type="term" value="F:microfilament motor activity"/>
    <property type="evidence" value="ECO:0007669"/>
    <property type="project" value="TreeGrafter"/>
</dbReference>
<dbReference type="CDD" id="cd15470">
    <property type="entry name" value="Myo5_CBD"/>
    <property type="match status" value="1"/>
</dbReference>
<evidence type="ECO:0000256" key="6">
    <source>
        <dbReference type="ARBA" id="ARBA00023054"/>
    </source>
</evidence>
<feature type="domain" description="Myosin motor" evidence="14">
    <location>
        <begin position="66"/>
        <end position="748"/>
    </location>
</feature>
<dbReference type="CDD" id="cd01380">
    <property type="entry name" value="MYSc_Myo5"/>
    <property type="match status" value="1"/>
</dbReference>
<evidence type="ECO:0000256" key="10">
    <source>
        <dbReference type="PROSITE-ProRule" id="PRU00782"/>
    </source>
</evidence>
<evidence type="ECO:0000256" key="1">
    <source>
        <dbReference type="ARBA" id="ARBA00008314"/>
    </source>
</evidence>
<dbReference type="GO" id="GO:0051015">
    <property type="term" value="F:actin filament binding"/>
    <property type="evidence" value="ECO:0007669"/>
    <property type="project" value="TreeGrafter"/>
</dbReference>
<organism evidence="15">
    <name type="scientific">Scylla olivacea</name>
    <name type="common">Orange mud crab</name>
    <name type="synonym">Cancer olivacea</name>
    <dbReference type="NCBI Taxonomy" id="85551"/>
    <lineage>
        <taxon>Eukaryota</taxon>
        <taxon>Metazoa</taxon>
        <taxon>Ecdysozoa</taxon>
        <taxon>Arthropoda</taxon>
        <taxon>Crustacea</taxon>
        <taxon>Multicrustacea</taxon>
        <taxon>Malacostraca</taxon>
        <taxon>Eumalacostraca</taxon>
        <taxon>Eucarida</taxon>
        <taxon>Decapoda</taxon>
        <taxon>Pleocyemata</taxon>
        <taxon>Brachyura</taxon>
        <taxon>Eubrachyura</taxon>
        <taxon>Portunoidea</taxon>
        <taxon>Portunidae</taxon>
        <taxon>Portuninae</taxon>
        <taxon>Scylla</taxon>
    </lineage>
</organism>
<feature type="region of interest" description="Actin-binding" evidence="10">
    <location>
        <begin position="627"/>
        <end position="649"/>
    </location>
</feature>
<dbReference type="SUPFAM" id="SSF52540">
    <property type="entry name" value="P-loop containing nucleoside triphosphate hydrolases"/>
    <property type="match status" value="2"/>
</dbReference>
<dbReference type="Pfam" id="PF00612">
    <property type="entry name" value="IQ"/>
    <property type="match status" value="4"/>
</dbReference>
<dbReference type="Gene3D" id="1.20.120.720">
    <property type="entry name" value="Myosin VI head, motor domain, U50 subdomain"/>
    <property type="match status" value="1"/>
</dbReference>
<dbReference type="GO" id="GO:0007015">
    <property type="term" value="P:actin filament organization"/>
    <property type="evidence" value="ECO:0007669"/>
    <property type="project" value="TreeGrafter"/>
</dbReference>
<keyword evidence="5" id="KW-0112">Calmodulin-binding</keyword>
<keyword evidence="2" id="KW-0677">Repeat</keyword>
<dbReference type="PANTHER" id="PTHR13140:SF706">
    <property type="entry name" value="DILUTE CLASS UNCONVENTIONAL MYOSIN, ISOFORM C"/>
    <property type="match status" value="1"/>
</dbReference>
<dbReference type="GO" id="GO:0048731">
    <property type="term" value="P:system development"/>
    <property type="evidence" value="ECO:0007669"/>
    <property type="project" value="UniProtKB-ARBA"/>
</dbReference>
<proteinExistence type="inferred from homology"/>
<reference evidence="15" key="1">
    <citation type="submission" date="2015-09" db="EMBL/GenBank/DDBJ databases">
        <title>Scylla olivacea transcriptome.</title>
        <authorList>
            <person name="Ikhwanuddin M."/>
        </authorList>
    </citation>
    <scope>NUCLEOTIDE SEQUENCE</scope>
</reference>